<comment type="caution">
    <text evidence="2">The sequence shown here is derived from an EMBL/GenBank/DDBJ whole genome shotgun (WGS) entry which is preliminary data.</text>
</comment>
<proteinExistence type="predicted"/>
<evidence type="ECO:0000256" key="1">
    <source>
        <dbReference type="SAM" id="MobiDB-lite"/>
    </source>
</evidence>
<protein>
    <submittedName>
        <fullName evidence="2">Uncharacterized protein</fullName>
    </submittedName>
</protein>
<reference evidence="2 3" key="1">
    <citation type="journal article" date="2020" name="BMC Genomics">
        <title>Intraspecific diversification of the crop wild relative Brassica cretica Lam. using demographic model selection.</title>
        <authorList>
            <person name="Kioukis A."/>
            <person name="Michalopoulou V.A."/>
            <person name="Briers L."/>
            <person name="Pirintsos S."/>
            <person name="Studholme D.J."/>
            <person name="Pavlidis P."/>
            <person name="Sarris P.F."/>
        </authorList>
    </citation>
    <scope>NUCLEOTIDE SEQUENCE [LARGE SCALE GENOMIC DNA]</scope>
    <source>
        <strain evidence="3">cv. PFS-1207/04</strain>
    </source>
</reference>
<sequence>MSTLIDTKKKKGVLREGRKVDPSSGPVIGRRVSVRAVTGASKATVKSPRSSLCRRPLPPPPCLSSGRRSSMADLAEAPSAPSTPVQVPARWRLRLAPPSSVKIMGGEGTPCLASPSVSSLV</sequence>
<gene>
    <name evidence="2" type="ORF">DY000_02042547</name>
</gene>
<accession>A0ABQ7BNN0</accession>
<name>A0ABQ7BNN0_BRACR</name>
<keyword evidence="3" id="KW-1185">Reference proteome</keyword>
<evidence type="ECO:0000313" key="3">
    <source>
        <dbReference type="Proteomes" id="UP000266723"/>
    </source>
</evidence>
<evidence type="ECO:0000313" key="2">
    <source>
        <dbReference type="EMBL" id="KAF3533902.1"/>
    </source>
</evidence>
<dbReference type="Proteomes" id="UP000266723">
    <property type="component" value="Unassembled WGS sequence"/>
</dbReference>
<dbReference type="EMBL" id="QGKV02001507">
    <property type="protein sequence ID" value="KAF3533902.1"/>
    <property type="molecule type" value="Genomic_DNA"/>
</dbReference>
<feature type="region of interest" description="Disordered" evidence="1">
    <location>
        <begin position="1"/>
        <end position="85"/>
    </location>
</feature>
<organism evidence="2 3">
    <name type="scientific">Brassica cretica</name>
    <name type="common">Mustard</name>
    <dbReference type="NCBI Taxonomy" id="69181"/>
    <lineage>
        <taxon>Eukaryota</taxon>
        <taxon>Viridiplantae</taxon>
        <taxon>Streptophyta</taxon>
        <taxon>Embryophyta</taxon>
        <taxon>Tracheophyta</taxon>
        <taxon>Spermatophyta</taxon>
        <taxon>Magnoliopsida</taxon>
        <taxon>eudicotyledons</taxon>
        <taxon>Gunneridae</taxon>
        <taxon>Pentapetalae</taxon>
        <taxon>rosids</taxon>
        <taxon>malvids</taxon>
        <taxon>Brassicales</taxon>
        <taxon>Brassicaceae</taxon>
        <taxon>Brassiceae</taxon>
        <taxon>Brassica</taxon>
    </lineage>
</organism>